<name>A0A968GG06_9SPIO</name>
<sequence>MKKEINYEDNIFFIVAQVEQLTQMLDLSLDGDFLCDKYILDINFFDRTLKKIEGQMMQNSRLIHFPQYLQLIRRARTAMESLLQQIQYSDKNLPIQFRQKLGEEFQELLYNQQTQIQHIINHLHANGNNEKDSDVESIGFEEMSLLIGQDFYEEDQDS</sequence>
<dbReference type="EMBL" id="JAATLM010000001">
    <property type="protein sequence ID" value="NIZ69813.1"/>
    <property type="molecule type" value="Genomic_DNA"/>
</dbReference>
<dbReference type="RefSeq" id="WP_167695891.1">
    <property type="nucleotide sequence ID" value="NZ_CP118181.1"/>
</dbReference>
<gene>
    <name evidence="1" type="ORF">HCT48_06265</name>
</gene>
<dbReference type="AlphaFoldDB" id="A0A968GG06"/>
<accession>A0A968GG06</accession>
<evidence type="ECO:0000313" key="2">
    <source>
        <dbReference type="Proteomes" id="UP000778951"/>
    </source>
</evidence>
<keyword evidence="2" id="KW-1185">Reference proteome</keyword>
<reference evidence="1" key="1">
    <citation type="submission" date="2020-03" db="EMBL/GenBank/DDBJ databases">
        <title>Spirochaetal bacteria isolated from arthropods constitute a novel genus Entomospira genus novum within the order Spirochaetales.</title>
        <authorList>
            <person name="Grana-Miraglia L."/>
            <person name="Sikutova S."/>
            <person name="Fingerle V."/>
            <person name="Sing A."/>
            <person name="Castillo-Ramirez S."/>
            <person name="Margos G."/>
            <person name="Rudolf I."/>
        </authorList>
    </citation>
    <scope>NUCLEOTIDE SEQUENCE</scope>
    <source>
        <strain evidence="1">BR149</strain>
    </source>
</reference>
<comment type="caution">
    <text evidence="1">The sequence shown here is derived from an EMBL/GenBank/DDBJ whole genome shotgun (WGS) entry which is preliminary data.</text>
</comment>
<evidence type="ECO:0000313" key="1">
    <source>
        <dbReference type="EMBL" id="NIZ69813.1"/>
    </source>
</evidence>
<protein>
    <submittedName>
        <fullName evidence="1">Uncharacterized protein</fullName>
    </submittedName>
</protein>
<dbReference type="Proteomes" id="UP000778951">
    <property type="component" value="Unassembled WGS sequence"/>
</dbReference>
<proteinExistence type="predicted"/>
<organism evidence="1 2">
    <name type="scientific">Entomospira culicis</name>
    <dbReference type="NCBI Taxonomy" id="2719989"/>
    <lineage>
        <taxon>Bacteria</taxon>
        <taxon>Pseudomonadati</taxon>
        <taxon>Spirochaetota</taxon>
        <taxon>Spirochaetia</taxon>
        <taxon>Spirochaetales</taxon>
        <taxon>Spirochaetaceae</taxon>
        <taxon>Entomospira</taxon>
    </lineage>
</organism>